<dbReference type="InterPro" id="IPR013976">
    <property type="entry name" value="HDOD"/>
</dbReference>
<dbReference type="Gene3D" id="1.10.3210.10">
    <property type="entry name" value="Hypothetical protein af1432"/>
    <property type="match status" value="1"/>
</dbReference>
<reference evidence="2 3" key="1">
    <citation type="submission" date="2018-06" db="EMBL/GenBank/DDBJ databases">
        <title>Three novel Pseudomonas species isolated from symptomatic oak.</title>
        <authorList>
            <person name="Bueno-Gonzalez V."/>
            <person name="Brady C."/>
        </authorList>
    </citation>
    <scope>NUCLEOTIDE SEQUENCE [LARGE SCALE GENOMIC DNA]</scope>
    <source>
        <strain evidence="2 3">P17C</strain>
    </source>
</reference>
<dbReference type="PROSITE" id="PS51833">
    <property type="entry name" value="HDOD"/>
    <property type="match status" value="1"/>
</dbReference>
<sequence>MTTQSQRPRTISAWIEVLDAVRMPAFAINHERAHQALRQSNSSIREIADRIQASPVLALSVMREANRTSGERVAPAESLEIALSRIGLKRTEELLLNIPSVQPADIPLPLRQIIVISQQASQQANGLFASRLARLWQEIHWGSLLLLSPMWPMVAAYPDIFQAWEERVLANGENAATVEMELLGVPLFRLCLAMAEHWNLPEWIIQSHRLLSSDRQMLVKALHIAKENEHPLEQQQHLDNDPELRRWLTHPGNTALMANGLAFAAHHSWGSPHTLRWQRLIALYLQVPLPELQQRVHQQAVINARNHPLPGPWQPAVGLLWPWNSRFQLPRKAQAQKAPPGDIESWRKHCAELLQSQTPYANRHQLAHAASQALLAGGLQRVLIMQPDALENRLTTLVASGFPVETSKFTLNGNQSPILRKLLEKPLKLRIDAKNSAQYSALLPGKLKALFNSDHLFMRSLGSNVSLLIITDQNGLPFSDARLQLCEKTLQCIDRAVANFSR</sequence>
<keyword evidence="3" id="KW-1185">Reference proteome</keyword>
<keyword evidence="2" id="KW-0808">Transferase</keyword>
<dbReference type="EMBL" id="QJUP01000018">
    <property type="protein sequence ID" value="TBU94539.1"/>
    <property type="molecule type" value="Genomic_DNA"/>
</dbReference>
<dbReference type="Proteomes" id="UP000292639">
    <property type="component" value="Unassembled WGS sequence"/>
</dbReference>
<evidence type="ECO:0000259" key="1">
    <source>
        <dbReference type="PROSITE" id="PS51833"/>
    </source>
</evidence>
<dbReference type="AlphaFoldDB" id="A0A4Q9R3J0"/>
<dbReference type="SUPFAM" id="SSF109604">
    <property type="entry name" value="HD-domain/PDEase-like"/>
    <property type="match status" value="1"/>
</dbReference>
<evidence type="ECO:0000313" key="3">
    <source>
        <dbReference type="Proteomes" id="UP000292639"/>
    </source>
</evidence>
<protein>
    <submittedName>
        <fullName evidence="2">Histidine kinase</fullName>
    </submittedName>
</protein>
<name>A0A4Q9R3J0_9GAMM</name>
<organism evidence="2 3">
    <name type="scientific">Stutzerimonas kirkiae</name>
    <dbReference type="NCBI Taxonomy" id="2211392"/>
    <lineage>
        <taxon>Bacteria</taxon>
        <taxon>Pseudomonadati</taxon>
        <taxon>Pseudomonadota</taxon>
        <taxon>Gammaproteobacteria</taxon>
        <taxon>Pseudomonadales</taxon>
        <taxon>Pseudomonadaceae</taxon>
        <taxon>Stutzerimonas</taxon>
    </lineage>
</organism>
<evidence type="ECO:0000313" key="2">
    <source>
        <dbReference type="EMBL" id="TBU94539.1"/>
    </source>
</evidence>
<dbReference type="Pfam" id="PF08668">
    <property type="entry name" value="HDOD"/>
    <property type="match status" value="1"/>
</dbReference>
<accession>A0A4Q9R3J0</accession>
<feature type="domain" description="HDOD" evidence="1">
    <location>
        <begin position="23"/>
        <end position="214"/>
    </location>
</feature>
<dbReference type="RefSeq" id="WP_131185953.1">
    <property type="nucleotide sequence ID" value="NZ_QJUO01000040.1"/>
</dbReference>
<proteinExistence type="predicted"/>
<keyword evidence="2" id="KW-0418">Kinase</keyword>
<dbReference type="GO" id="GO:0016301">
    <property type="term" value="F:kinase activity"/>
    <property type="evidence" value="ECO:0007669"/>
    <property type="project" value="UniProtKB-KW"/>
</dbReference>
<gene>
    <name evidence="2" type="ORF">DNJ96_12920</name>
</gene>
<comment type="caution">
    <text evidence="2">The sequence shown here is derived from an EMBL/GenBank/DDBJ whole genome shotgun (WGS) entry which is preliminary data.</text>
</comment>